<dbReference type="Proteomes" id="UP001202328">
    <property type="component" value="Unassembled WGS sequence"/>
</dbReference>
<dbReference type="Gene3D" id="1.25.70.10">
    <property type="entry name" value="Transcription termination factor 3, mitochondrial"/>
    <property type="match status" value="1"/>
</dbReference>
<evidence type="ECO:0000313" key="3">
    <source>
        <dbReference type="EMBL" id="KAI3852066.1"/>
    </source>
</evidence>
<dbReference type="Pfam" id="PF25003">
    <property type="entry name" value="DUF7781"/>
    <property type="match status" value="1"/>
</dbReference>
<protein>
    <recommendedName>
        <fullName evidence="2">DUF7781 domain-containing protein</fullName>
    </recommendedName>
</protein>
<organism evidence="3 4">
    <name type="scientific">Papaver atlanticum</name>
    <dbReference type="NCBI Taxonomy" id="357466"/>
    <lineage>
        <taxon>Eukaryota</taxon>
        <taxon>Viridiplantae</taxon>
        <taxon>Streptophyta</taxon>
        <taxon>Embryophyta</taxon>
        <taxon>Tracheophyta</taxon>
        <taxon>Spermatophyta</taxon>
        <taxon>Magnoliopsida</taxon>
        <taxon>Ranunculales</taxon>
        <taxon>Papaveraceae</taxon>
        <taxon>Papaveroideae</taxon>
        <taxon>Papaver</taxon>
    </lineage>
</organism>
<evidence type="ECO:0000259" key="2">
    <source>
        <dbReference type="Pfam" id="PF25003"/>
    </source>
</evidence>
<sequence length="362" mass="41302">MLRLRSSNGFPKQFMTSSIYTTFNHLLQFSDVASSTTTTSINPKTQNDSPLSSSTGFRDAQIRCLLSTSPTLLAYYDVEKTRKPKIQGFQDLGLSVPAIKRSNWLIQPNILFLTKKCGMSDDKNQKFLLSNARHFMNKPDRVDDDEKNTDKDKDLIKKGPNSPLETILREVRIRFMWTSSWLCLWHWLNKFVKEWNEVVHRLIALQVFVRIFGNGLVVPWWSSIIVPSFQFVKNPVLGYALALFNGVRASPDLYVPAITKQVQILLKRMMELIMKLDSVAVFAEADPLGKADKIKDLQVGIGRSFQLHATGWKWKLSTGGALNIVLTLPSKNSRSCWHRGTDFQYQLRKVASIARQCRSNSN</sequence>
<dbReference type="EMBL" id="JAJJMB010015809">
    <property type="protein sequence ID" value="KAI3852066.1"/>
    <property type="molecule type" value="Genomic_DNA"/>
</dbReference>
<feature type="compositionally biased region" description="Basic and acidic residues" evidence="1">
    <location>
        <begin position="148"/>
        <end position="157"/>
    </location>
</feature>
<dbReference type="InterPro" id="IPR056683">
    <property type="entry name" value="DUF7781"/>
</dbReference>
<dbReference type="AlphaFoldDB" id="A0AAD4S103"/>
<feature type="region of interest" description="Disordered" evidence="1">
    <location>
        <begin position="139"/>
        <end position="158"/>
    </location>
</feature>
<comment type="caution">
    <text evidence="3">The sequence shown here is derived from an EMBL/GenBank/DDBJ whole genome shotgun (WGS) entry which is preliminary data.</text>
</comment>
<evidence type="ECO:0000313" key="4">
    <source>
        <dbReference type="Proteomes" id="UP001202328"/>
    </source>
</evidence>
<accession>A0AAD4S103</accession>
<gene>
    <name evidence="3" type="ORF">MKW98_020065</name>
</gene>
<feature type="domain" description="DUF7781" evidence="2">
    <location>
        <begin position="293"/>
        <end position="323"/>
    </location>
</feature>
<reference evidence="3" key="1">
    <citation type="submission" date="2022-04" db="EMBL/GenBank/DDBJ databases">
        <title>A functionally conserved STORR gene fusion in Papaver species that diverged 16.8 million years ago.</title>
        <authorList>
            <person name="Catania T."/>
        </authorList>
    </citation>
    <scope>NUCLEOTIDE SEQUENCE</scope>
    <source>
        <strain evidence="3">S-188037</strain>
    </source>
</reference>
<dbReference type="InterPro" id="IPR038538">
    <property type="entry name" value="MTERF_sf"/>
</dbReference>
<proteinExistence type="predicted"/>
<keyword evidence="4" id="KW-1185">Reference proteome</keyword>
<name>A0AAD4S103_9MAGN</name>
<evidence type="ECO:0000256" key="1">
    <source>
        <dbReference type="SAM" id="MobiDB-lite"/>
    </source>
</evidence>